<gene>
    <name evidence="3" type="ORF">GBAR_LOCUS20688</name>
</gene>
<dbReference type="EMBL" id="CASHTH010002908">
    <property type="protein sequence ID" value="CAI8036936.1"/>
    <property type="molecule type" value="Genomic_DNA"/>
</dbReference>
<keyword evidence="4" id="KW-1185">Reference proteome</keyword>
<reference evidence="3" key="1">
    <citation type="submission" date="2023-03" db="EMBL/GenBank/DDBJ databases">
        <authorList>
            <person name="Steffen K."/>
            <person name="Cardenas P."/>
        </authorList>
    </citation>
    <scope>NUCLEOTIDE SEQUENCE</scope>
</reference>
<feature type="region of interest" description="Disordered" evidence="2">
    <location>
        <begin position="134"/>
        <end position="206"/>
    </location>
</feature>
<sequence>MTRTVMDQNPHSSESYLNTATAVAASLSEDATTMWQHYTTVQACEPHLRVGQEPIITAGENHESHLRMGQQDPVTTRENCESHPRMGQQDPVTTGENPNMKVGTVGGMGNGQTITIGEKEEGISLAAAALVPLPRSSSPTDSQQTSPTSSCFITPASTPSRSPSPPRHSPLHPSQQATLPHGEFVDGCQDNEQDNGNHSDGPFEPHSLLVRLPTMIDAETQTHYITAVDSFSQTHATVTQDSSTNTEKEEPPDLIDVESQTDGNEGWEGERREVGCNTKLQISPELLERAQLAEELVRLRSEQAAGVLERNEAKSQQMVAEELSRIVQSELVELRQRNIAETTTRVRLENQLGGLKVELSSSRKEAREKEERITELEETLKGTSLLVRKLEEQNAVSLMNRGGIDYMLQAKLADARAQEAEQKLEVAQTELLHSQGEVKRLLDRVGVATRDRSEMVSSKVHNQLLQIADEPAQSAEQKALQLECQLLSLRDQYGHPETSHPSTFTRPSTYTSTLGGYPSFSSTLLPPYTSSSPYSLSTSLSTHLPPSTSGLSLEPFKLSFSLPSSSPSPPTTDRLRPLPDSERAALAYLNWIIFIPCRPVALMNILVFSNQVQFLVKELGVVNRCHVGSSG</sequence>
<keyword evidence="1" id="KW-0175">Coiled coil</keyword>
<dbReference type="AlphaFoldDB" id="A0AA35SY83"/>
<name>A0AA35SY83_GEOBA</name>
<comment type="caution">
    <text evidence="3">The sequence shown here is derived from an EMBL/GenBank/DDBJ whole genome shotgun (WGS) entry which is preliminary data.</text>
</comment>
<accession>A0AA35SY83</accession>
<protein>
    <submittedName>
        <fullName evidence="3">Uncharacterized protein</fullName>
    </submittedName>
</protein>
<evidence type="ECO:0000256" key="2">
    <source>
        <dbReference type="SAM" id="MobiDB-lite"/>
    </source>
</evidence>
<dbReference type="Proteomes" id="UP001174909">
    <property type="component" value="Unassembled WGS sequence"/>
</dbReference>
<feature type="region of interest" description="Disordered" evidence="2">
    <location>
        <begin position="236"/>
        <end position="269"/>
    </location>
</feature>
<evidence type="ECO:0000256" key="1">
    <source>
        <dbReference type="SAM" id="Coils"/>
    </source>
</evidence>
<evidence type="ECO:0000313" key="4">
    <source>
        <dbReference type="Proteomes" id="UP001174909"/>
    </source>
</evidence>
<feature type="compositionally biased region" description="Polar residues" evidence="2">
    <location>
        <begin position="236"/>
        <end position="245"/>
    </location>
</feature>
<feature type="compositionally biased region" description="Low complexity" evidence="2">
    <location>
        <begin position="136"/>
        <end position="161"/>
    </location>
</feature>
<proteinExistence type="predicted"/>
<evidence type="ECO:0000313" key="3">
    <source>
        <dbReference type="EMBL" id="CAI8036936.1"/>
    </source>
</evidence>
<feature type="region of interest" description="Disordered" evidence="2">
    <location>
        <begin position="75"/>
        <end position="106"/>
    </location>
</feature>
<organism evidence="3 4">
    <name type="scientific">Geodia barretti</name>
    <name type="common">Barrett's horny sponge</name>
    <dbReference type="NCBI Taxonomy" id="519541"/>
    <lineage>
        <taxon>Eukaryota</taxon>
        <taxon>Metazoa</taxon>
        <taxon>Porifera</taxon>
        <taxon>Demospongiae</taxon>
        <taxon>Heteroscleromorpha</taxon>
        <taxon>Tetractinellida</taxon>
        <taxon>Astrophorina</taxon>
        <taxon>Geodiidae</taxon>
        <taxon>Geodia</taxon>
    </lineage>
</organism>
<feature type="coiled-coil region" evidence="1">
    <location>
        <begin position="345"/>
        <end position="437"/>
    </location>
</feature>